<dbReference type="Pfam" id="PF10282">
    <property type="entry name" value="Lactonase"/>
    <property type="match status" value="1"/>
</dbReference>
<dbReference type="Gene3D" id="2.130.10.10">
    <property type="entry name" value="YVTN repeat-like/Quinoprotein amine dehydrogenase"/>
    <property type="match status" value="1"/>
</dbReference>
<evidence type="ECO:0000313" key="5">
    <source>
        <dbReference type="Proteomes" id="UP000515344"/>
    </source>
</evidence>
<keyword evidence="3" id="KW-0732">Signal</keyword>
<reference evidence="5" key="1">
    <citation type="submission" date="2020-08" db="EMBL/GenBank/DDBJ databases">
        <title>Lacibacter sp. S13-6-6 genome sequencing.</title>
        <authorList>
            <person name="Jin L."/>
        </authorList>
    </citation>
    <scope>NUCLEOTIDE SEQUENCE [LARGE SCALE GENOMIC DNA]</scope>
    <source>
        <strain evidence="5">S13-6-6</strain>
    </source>
</reference>
<dbReference type="GO" id="GO:0005829">
    <property type="term" value="C:cytosol"/>
    <property type="evidence" value="ECO:0007669"/>
    <property type="project" value="TreeGrafter"/>
</dbReference>
<dbReference type="GO" id="GO:0017057">
    <property type="term" value="F:6-phosphogluconolactonase activity"/>
    <property type="evidence" value="ECO:0007669"/>
    <property type="project" value="TreeGrafter"/>
</dbReference>
<dbReference type="InterPro" id="IPR050282">
    <property type="entry name" value="Cycloisomerase_2"/>
</dbReference>
<dbReference type="Proteomes" id="UP000515344">
    <property type="component" value="Chromosome"/>
</dbReference>
<proteinExistence type="inferred from homology"/>
<name>A0A7G5XMD4_9BACT</name>
<dbReference type="InterPro" id="IPR011048">
    <property type="entry name" value="Haem_d1_sf"/>
</dbReference>
<evidence type="ECO:0000256" key="3">
    <source>
        <dbReference type="SAM" id="SignalP"/>
    </source>
</evidence>
<evidence type="ECO:0000256" key="1">
    <source>
        <dbReference type="ARBA" id="ARBA00005564"/>
    </source>
</evidence>
<dbReference type="EMBL" id="CP060007">
    <property type="protein sequence ID" value="QNA46637.1"/>
    <property type="molecule type" value="Genomic_DNA"/>
</dbReference>
<evidence type="ECO:0000313" key="4">
    <source>
        <dbReference type="EMBL" id="QNA46637.1"/>
    </source>
</evidence>
<dbReference type="SUPFAM" id="SSF51004">
    <property type="entry name" value="C-terminal (heme d1) domain of cytochrome cd1-nitrite reductase"/>
    <property type="match status" value="1"/>
</dbReference>
<dbReference type="PANTHER" id="PTHR30344">
    <property type="entry name" value="6-PHOSPHOGLUCONOLACTONASE-RELATED"/>
    <property type="match status" value="1"/>
</dbReference>
<dbReference type="RefSeq" id="WP_182806529.1">
    <property type="nucleotide sequence ID" value="NZ_CP060007.1"/>
</dbReference>
<dbReference type="KEGG" id="lacs:H4075_10840"/>
<gene>
    <name evidence="4" type="ORF">H4075_10840</name>
</gene>
<comment type="similarity">
    <text evidence="1">Belongs to the cycloisomerase 2 family.</text>
</comment>
<dbReference type="FunFam" id="2.130.10.10:FF:000306">
    <property type="entry name" value="3-carboxymuconate cyclase"/>
    <property type="match status" value="1"/>
</dbReference>
<protein>
    <submittedName>
        <fullName evidence="4">Lactonase family protein</fullName>
    </submittedName>
</protein>
<feature type="chain" id="PRO_5028938094" evidence="3">
    <location>
        <begin position="19"/>
        <end position="368"/>
    </location>
</feature>
<dbReference type="InterPro" id="IPR015943">
    <property type="entry name" value="WD40/YVTN_repeat-like_dom_sf"/>
</dbReference>
<keyword evidence="2" id="KW-0313">Glucose metabolism</keyword>
<organism evidence="4 5">
    <name type="scientific">Lacibacter sediminis</name>
    <dbReference type="NCBI Taxonomy" id="2760713"/>
    <lineage>
        <taxon>Bacteria</taxon>
        <taxon>Pseudomonadati</taxon>
        <taxon>Bacteroidota</taxon>
        <taxon>Chitinophagia</taxon>
        <taxon>Chitinophagales</taxon>
        <taxon>Chitinophagaceae</taxon>
        <taxon>Lacibacter</taxon>
    </lineage>
</organism>
<dbReference type="AlphaFoldDB" id="A0A7G5XMD4"/>
<sequence>MYKLLLPLCLLITSFVTAQQYHLVVGTFTDAGSDGIYTYKFNAQTGDAVPAGSAKTPNPSYLVVSPDNKYVYAANHDEKGMVSAFQFNKLDGSLKFLNQVTSAGAHPCYISINKKGNILVAGNYASGNLSVMEVRQDGQVNQPKQIIQLKGSSVNRSRQEKSHVHATVFSPDYRFLFVPDLGSDKVMIYKVAQGSGALQPADEPFAEVNAGAGPRHIDFHPKLGFAYLIEELTGTISVFKYNEGKLTLVQNTSSHPISYQGAFGSADIHVSPDGNFLYASNRGDANSIAIFRIDQDNGMIQPVGFQPSLGIHPRNFNFDPTGNFLLVANRDTNEIVIFKIDKQTGLLEDTKKRIKVSKPVCIKWIVTK</sequence>
<feature type="signal peptide" evidence="3">
    <location>
        <begin position="1"/>
        <end position="18"/>
    </location>
</feature>
<accession>A0A7G5XMD4</accession>
<dbReference type="GO" id="GO:0006006">
    <property type="term" value="P:glucose metabolic process"/>
    <property type="evidence" value="ECO:0007669"/>
    <property type="project" value="UniProtKB-KW"/>
</dbReference>
<dbReference type="InterPro" id="IPR019405">
    <property type="entry name" value="Lactonase_7-beta_prop"/>
</dbReference>
<dbReference type="PANTHER" id="PTHR30344:SF1">
    <property type="entry name" value="6-PHOSPHOGLUCONOLACTONASE"/>
    <property type="match status" value="1"/>
</dbReference>
<keyword evidence="5" id="KW-1185">Reference proteome</keyword>
<evidence type="ECO:0000256" key="2">
    <source>
        <dbReference type="ARBA" id="ARBA00022526"/>
    </source>
</evidence>
<keyword evidence="2" id="KW-0119">Carbohydrate metabolism</keyword>